<dbReference type="GO" id="GO:0050661">
    <property type="term" value="F:NADP binding"/>
    <property type="evidence" value="ECO:0007669"/>
    <property type="project" value="InterPro"/>
</dbReference>
<dbReference type="Pfam" id="PF00743">
    <property type="entry name" value="FMO-like"/>
    <property type="match status" value="1"/>
</dbReference>
<keyword evidence="4" id="KW-0503">Monooxygenase</keyword>
<keyword evidence="2" id="KW-0274">FAD</keyword>
<keyword evidence="1" id="KW-0285">Flavoprotein</keyword>
<keyword evidence="3" id="KW-0560">Oxidoreductase</keyword>
<dbReference type="EMBL" id="KZ857382">
    <property type="protein sequence ID" value="RDX55508.1"/>
    <property type="molecule type" value="Genomic_DNA"/>
</dbReference>
<dbReference type="GO" id="GO:0050660">
    <property type="term" value="F:flavin adenine dinucleotide binding"/>
    <property type="evidence" value="ECO:0007669"/>
    <property type="project" value="InterPro"/>
</dbReference>
<evidence type="ECO:0000313" key="5">
    <source>
        <dbReference type="Proteomes" id="UP000256964"/>
    </source>
</evidence>
<dbReference type="OrthoDB" id="74360at2759"/>
<sequence length="639" mass="71428">MISRTERTSSFHRWYLSQRRFTPSLSPTAHDTMALDPHLLASEWLSRFTAAMKGTDISSVTDLLLHDGWLRDVLVFSWDIRSLEGRETIASYLQSSHFTEARVVDVRLNATTDLAPRIYNLPQLQAIGVEFAFTFDCRHGHARGYARLLRDTDGVYKALTLLTELSDLVGHEEVNTLLFEDDLSGNPNVAIPTKDLRSRSENWRQQVESDPHVLIVGGAQTGLQVAARFKQMQIPTLVIERDARIGDVWRKRYPSLVLHTPKGHHSFLYQPFPTNWPQFTAGRKLADWIEQYAFIQDLIVWTKTDFKEPPTHHPESQTWDVTVVRDGVEVKLRPAHIVLATGTSGRPNVPAVPNMERFRGQAMHSGRFPGGAAYAGKRVVVIGAGNSAIDICQDLVYHEADSVTMIQRSSTCVASRVYQLRAIGGAFPDDVPTEVSDFRAMAMPFALLKRLNIAVEPEAREFHEDMYEKLRNAGLKVHLGPEGQGLYILYLERGGGYWTDKGEAADMIADGRVQVRNGISPHRFTEQGVVFDDGTEIQADAVVFATGYTSIREVTKGIMGEDVINQTEEIFPGLDEEGELRGSYRPCGHPGLWFATGSFDHSRSMSKPLALQIKAIELGLLKHNGRRDGAVDGEPLSTL</sequence>
<dbReference type="AlphaFoldDB" id="A0A371DSP6"/>
<dbReference type="PANTHER" id="PTHR43539:SF68">
    <property type="entry name" value="FLAVIN-BINDING MONOOXYGENASE-LIKE PROTEIN (AFU_ORTHOLOGUE AFUA_4G09220)"/>
    <property type="match status" value="1"/>
</dbReference>
<evidence type="ECO:0000256" key="3">
    <source>
        <dbReference type="ARBA" id="ARBA00023002"/>
    </source>
</evidence>
<dbReference type="InterPro" id="IPR036188">
    <property type="entry name" value="FAD/NAD-bd_sf"/>
</dbReference>
<reference evidence="4 5" key="1">
    <citation type="journal article" date="2018" name="Biotechnol. Biofuels">
        <title>Integrative visual omics of the white-rot fungus Polyporus brumalis exposes the biotechnological potential of its oxidative enzymes for delignifying raw plant biomass.</title>
        <authorList>
            <person name="Miyauchi S."/>
            <person name="Rancon A."/>
            <person name="Drula E."/>
            <person name="Hage H."/>
            <person name="Chaduli D."/>
            <person name="Favel A."/>
            <person name="Grisel S."/>
            <person name="Henrissat B."/>
            <person name="Herpoel-Gimbert I."/>
            <person name="Ruiz-Duenas F.J."/>
            <person name="Chevret D."/>
            <person name="Hainaut M."/>
            <person name="Lin J."/>
            <person name="Wang M."/>
            <person name="Pangilinan J."/>
            <person name="Lipzen A."/>
            <person name="Lesage-Meessen L."/>
            <person name="Navarro D."/>
            <person name="Riley R."/>
            <person name="Grigoriev I.V."/>
            <person name="Zhou S."/>
            <person name="Raouche S."/>
            <person name="Rosso M.N."/>
        </authorList>
    </citation>
    <scope>NUCLEOTIDE SEQUENCE [LARGE SCALE GENOMIC DNA]</scope>
    <source>
        <strain evidence="4 5">BRFM 1820</strain>
    </source>
</reference>
<gene>
    <name evidence="4" type="ORF">OH76DRAFT_746851</name>
</gene>
<dbReference type="InterPro" id="IPR020946">
    <property type="entry name" value="Flavin_mOase-like"/>
</dbReference>
<proteinExistence type="predicted"/>
<dbReference type="InterPro" id="IPR050982">
    <property type="entry name" value="Auxin_biosynth/cation_transpt"/>
</dbReference>
<dbReference type="PANTHER" id="PTHR43539">
    <property type="entry name" value="FLAVIN-BINDING MONOOXYGENASE-LIKE PROTEIN (AFU_ORTHOLOGUE AFUA_4G09220)"/>
    <property type="match status" value="1"/>
</dbReference>
<dbReference type="GO" id="GO:0004499">
    <property type="term" value="F:N,N-dimethylaniline monooxygenase activity"/>
    <property type="evidence" value="ECO:0007669"/>
    <property type="project" value="InterPro"/>
</dbReference>
<evidence type="ECO:0000256" key="1">
    <source>
        <dbReference type="ARBA" id="ARBA00022630"/>
    </source>
</evidence>
<evidence type="ECO:0000313" key="4">
    <source>
        <dbReference type="EMBL" id="RDX55508.1"/>
    </source>
</evidence>
<keyword evidence="5" id="KW-1185">Reference proteome</keyword>
<protein>
    <submittedName>
        <fullName evidence="4">Dimethylaniline monooxygenase (N-oxide-forming)</fullName>
    </submittedName>
</protein>
<name>A0A371DSP6_9APHY</name>
<evidence type="ECO:0000256" key="2">
    <source>
        <dbReference type="ARBA" id="ARBA00022827"/>
    </source>
</evidence>
<dbReference type="Gene3D" id="3.50.50.60">
    <property type="entry name" value="FAD/NAD(P)-binding domain"/>
    <property type="match status" value="2"/>
</dbReference>
<dbReference type="STRING" id="139420.A0A371DSP6"/>
<dbReference type="Proteomes" id="UP000256964">
    <property type="component" value="Unassembled WGS sequence"/>
</dbReference>
<dbReference type="SUPFAM" id="SSF51905">
    <property type="entry name" value="FAD/NAD(P)-binding domain"/>
    <property type="match status" value="2"/>
</dbReference>
<accession>A0A371DSP6</accession>
<organism evidence="4 5">
    <name type="scientific">Lentinus brumalis</name>
    <dbReference type="NCBI Taxonomy" id="2498619"/>
    <lineage>
        <taxon>Eukaryota</taxon>
        <taxon>Fungi</taxon>
        <taxon>Dikarya</taxon>
        <taxon>Basidiomycota</taxon>
        <taxon>Agaricomycotina</taxon>
        <taxon>Agaricomycetes</taxon>
        <taxon>Polyporales</taxon>
        <taxon>Polyporaceae</taxon>
        <taxon>Lentinus</taxon>
    </lineage>
</organism>